<dbReference type="GO" id="GO:0005576">
    <property type="term" value="C:extracellular region"/>
    <property type="evidence" value="ECO:0007669"/>
    <property type="project" value="UniProtKB-SubCell"/>
</dbReference>
<dbReference type="Pfam" id="PF00135">
    <property type="entry name" value="COesterase"/>
    <property type="match status" value="1"/>
</dbReference>
<name>A0A168G0E1_CORDF</name>
<dbReference type="SUPFAM" id="SSF53474">
    <property type="entry name" value="alpha/beta-Hydrolases"/>
    <property type="match status" value="1"/>
</dbReference>
<dbReference type="AlphaFoldDB" id="A0A168G0E1"/>
<evidence type="ECO:0000256" key="6">
    <source>
        <dbReference type="ARBA" id="ARBA00023098"/>
    </source>
</evidence>
<dbReference type="FunFam" id="3.40.50.1820:FF:000213">
    <property type="entry name" value="Carboxylic ester hydrolase"/>
    <property type="match status" value="1"/>
</dbReference>
<reference evidence="10 11" key="1">
    <citation type="journal article" date="2016" name="Genome Biol. Evol.">
        <title>Divergent and convergent evolution of fungal pathogenicity.</title>
        <authorList>
            <person name="Shang Y."/>
            <person name="Xiao G."/>
            <person name="Zheng P."/>
            <person name="Cen K."/>
            <person name="Zhan S."/>
            <person name="Wang C."/>
        </authorList>
    </citation>
    <scope>NUCLEOTIDE SEQUENCE [LARGE SCALE GENOMIC DNA]</scope>
    <source>
        <strain evidence="10 11">RCEF 1005</strain>
    </source>
</reference>
<dbReference type="ESTHER" id="cordf-a0a168g0e1">
    <property type="family name" value="Fungal_carboxylesterase_lipase"/>
</dbReference>
<keyword evidence="4 8" id="KW-0732">Signal</keyword>
<evidence type="ECO:0000313" key="11">
    <source>
        <dbReference type="Proteomes" id="UP000076881"/>
    </source>
</evidence>
<dbReference type="PANTHER" id="PTHR11559">
    <property type="entry name" value="CARBOXYLESTERASE"/>
    <property type="match status" value="1"/>
</dbReference>
<keyword evidence="6" id="KW-0443">Lipid metabolism</keyword>
<dbReference type="STRING" id="1081108.A0A168G0E1"/>
<dbReference type="GO" id="GO:0016787">
    <property type="term" value="F:hydrolase activity"/>
    <property type="evidence" value="ECO:0007669"/>
    <property type="project" value="UniProtKB-KW"/>
</dbReference>
<evidence type="ECO:0000259" key="9">
    <source>
        <dbReference type="Pfam" id="PF00135"/>
    </source>
</evidence>
<evidence type="ECO:0000256" key="2">
    <source>
        <dbReference type="ARBA" id="ARBA00005964"/>
    </source>
</evidence>
<comment type="subcellular location">
    <subcellularLocation>
        <location evidence="1">Secreted</location>
    </subcellularLocation>
</comment>
<evidence type="ECO:0000256" key="4">
    <source>
        <dbReference type="ARBA" id="ARBA00022729"/>
    </source>
</evidence>
<sequence length="596" mass="65000">MKLSLVFVLTLTLQDALAASVQAHIRDSTASNATQYAMPWLASFSNNNNNNNNKLSFSHATVDMNGAELTGRSILGVETFSGIPYAAPPIGQLRFRPPQDFSGFADKFDATRLAPACPQVFVAADAKGAILKVLDSFLELPLPILADITNGQEDCLTVTIHRPAGTKPGDKLPVLFWMYGGAFQLGSSNTYDGSSLVTESKLAGTPVIIVAINYRVAGFGFLGGKEILADGSANVGSLDQRKALEWVADNIAYFGGDPDRVTIWGESAGAFSVFNQLIMYNGNATYKGKSLIAGGIMNSGSVLPMEPVDSRYPQAIYDDIVIRAGCTGALDTLSCLRQAPYDKVLTAIRAQGGILSFNDATIPWWPRPDGTVFPYSPEVALSKGLFHKAPVINGMQEDEGALFGLVLPDIDTTKKIVDFFSSNIFRTAPRELVQQLANQFSEDPAEGCPYRTGPLNQLHAQSKRVSSLFGEMLIGTQRRVTLQALRKVAPDVPAWSYISSYYHLIPYLGTCHATDIVQTFYGLPIDDASLATRQYYFNFVTNQDPNKGHTMSVKWPQWDGGNSIMQFDTLSHSVIKDDFRTHLSDYLSSEWGSFKL</sequence>
<dbReference type="PROSITE" id="PS00122">
    <property type="entry name" value="CARBOXYLESTERASE_B_1"/>
    <property type="match status" value="1"/>
</dbReference>
<evidence type="ECO:0000256" key="3">
    <source>
        <dbReference type="ARBA" id="ARBA00022525"/>
    </source>
</evidence>
<protein>
    <recommendedName>
        <fullName evidence="8">Carboxylic ester hydrolase</fullName>
        <ecNumber evidence="8">3.1.1.-</ecNumber>
    </recommendedName>
</protein>
<evidence type="ECO:0000256" key="8">
    <source>
        <dbReference type="RuleBase" id="RU361235"/>
    </source>
</evidence>
<evidence type="ECO:0000256" key="1">
    <source>
        <dbReference type="ARBA" id="ARBA00004613"/>
    </source>
</evidence>
<keyword evidence="11" id="KW-1185">Reference proteome</keyword>
<evidence type="ECO:0000256" key="5">
    <source>
        <dbReference type="ARBA" id="ARBA00022801"/>
    </source>
</evidence>
<dbReference type="EC" id="3.1.1.-" evidence="8"/>
<comment type="caution">
    <text evidence="10">The sequence shown here is derived from an EMBL/GenBank/DDBJ whole genome shotgun (WGS) entry which is preliminary data.</text>
</comment>
<dbReference type="EMBL" id="AZHF01000004">
    <property type="protein sequence ID" value="OAA75853.1"/>
    <property type="molecule type" value="Genomic_DNA"/>
</dbReference>
<keyword evidence="5 8" id="KW-0378">Hydrolase</keyword>
<feature type="domain" description="Carboxylesterase type B" evidence="9">
    <location>
        <begin position="67"/>
        <end position="566"/>
    </location>
</feature>
<dbReference type="InterPro" id="IPR029058">
    <property type="entry name" value="AB_hydrolase_fold"/>
</dbReference>
<gene>
    <name evidence="10" type="ORF">LEL_05537</name>
</gene>
<dbReference type="OrthoDB" id="408631at2759"/>
<comment type="similarity">
    <text evidence="2 8">Belongs to the type-B carboxylesterase/lipase family.</text>
</comment>
<dbReference type="GO" id="GO:0006629">
    <property type="term" value="P:lipid metabolic process"/>
    <property type="evidence" value="ECO:0007669"/>
    <property type="project" value="UniProtKB-KW"/>
</dbReference>
<evidence type="ECO:0000313" key="10">
    <source>
        <dbReference type="EMBL" id="OAA75853.1"/>
    </source>
</evidence>
<dbReference type="InterPro" id="IPR019826">
    <property type="entry name" value="Carboxylesterase_B_AS"/>
</dbReference>
<dbReference type="Gene3D" id="3.40.50.1820">
    <property type="entry name" value="alpha/beta hydrolase"/>
    <property type="match status" value="1"/>
</dbReference>
<accession>A0A168G0E1</accession>
<dbReference type="InterPro" id="IPR002018">
    <property type="entry name" value="CarbesteraseB"/>
</dbReference>
<dbReference type="Proteomes" id="UP000076881">
    <property type="component" value="Unassembled WGS sequence"/>
</dbReference>
<dbReference type="InterPro" id="IPR050309">
    <property type="entry name" value="Type-B_Carboxylest/Lipase"/>
</dbReference>
<proteinExistence type="inferred from homology"/>
<feature type="chain" id="PRO_5007749430" description="Carboxylic ester hydrolase" evidence="8">
    <location>
        <begin position="19"/>
        <end position="596"/>
    </location>
</feature>
<keyword evidence="7" id="KW-0325">Glycoprotein</keyword>
<organism evidence="10 11">
    <name type="scientific">Akanthomyces lecanii RCEF 1005</name>
    <dbReference type="NCBI Taxonomy" id="1081108"/>
    <lineage>
        <taxon>Eukaryota</taxon>
        <taxon>Fungi</taxon>
        <taxon>Dikarya</taxon>
        <taxon>Ascomycota</taxon>
        <taxon>Pezizomycotina</taxon>
        <taxon>Sordariomycetes</taxon>
        <taxon>Hypocreomycetidae</taxon>
        <taxon>Hypocreales</taxon>
        <taxon>Cordycipitaceae</taxon>
        <taxon>Akanthomyces</taxon>
        <taxon>Cordyceps confragosa</taxon>
    </lineage>
</organism>
<evidence type="ECO:0000256" key="7">
    <source>
        <dbReference type="ARBA" id="ARBA00023180"/>
    </source>
</evidence>
<keyword evidence="3" id="KW-0964">Secreted</keyword>
<feature type="signal peptide" evidence="8">
    <location>
        <begin position="1"/>
        <end position="18"/>
    </location>
</feature>